<gene>
    <name evidence="2" type="ORF">NATSA_04165</name>
</gene>
<evidence type="ECO:0000313" key="2">
    <source>
        <dbReference type="EMBL" id="MBP3191854.1"/>
    </source>
</evidence>
<dbReference type="AlphaFoldDB" id="A0A8J7RLG0"/>
<comment type="caution">
    <text evidence="2">The sequence shown here is derived from an EMBL/GenBank/DDBJ whole genome shotgun (WGS) entry which is preliminary data.</text>
</comment>
<dbReference type="RefSeq" id="WP_210510678.1">
    <property type="nucleotide sequence ID" value="NZ_JAFIDN010000002.1"/>
</dbReference>
<evidence type="ECO:0000313" key="3">
    <source>
        <dbReference type="Proteomes" id="UP000673975"/>
    </source>
</evidence>
<accession>A0A8J7RLG0</accession>
<evidence type="ECO:0000256" key="1">
    <source>
        <dbReference type="SAM" id="MobiDB-lite"/>
    </source>
</evidence>
<name>A0A8J7RLG0_9BACT</name>
<dbReference type="Proteomes" id="UP000673975">
    <property type="component" value="Unassembled WGS sequence"/>
</dbReference>
<reference evidence="2" key="1">
    <citation type="submission" date="2021-02" db="EMBL/GenBank/DDBJ databases">
        <title>Natronogracilivirga saccharolytica gen. nov. sp. nov. a new anaerobic, haloalkiliphilic carbohydrate-fermenting bacterium from soda lake and proposing of Cyclonatronumiaceae fam. nov. in the phylum Balneolaeota.</title>
        <authorList>
            <person name="Zhilina T.N."/>
            <person name="Sorokin D.Y."/>
            <person name="Zavarzina D.G."/>
            <person name="Toshchakov S.V."/>
            <person name="Kublanov I.V."/>
        </authorList>
    </citation>
    <scope>NUCLEOTIDE SEQUENCE</scope>
    <source>
        <strain evidence="2">Z-1702</strain>
    </source>
</reference>
<proteinExistence type="predicted"/>
<dbReference type="EMBL" id="JAFIDN010000002">
    <property type="protein sequence ID" value="MBP3191854.1"/>
    <property type="molecule type" value="Genomic_DNA"/>
</dbReference>
<keyword evidence="3" id="KW-1185">Reference proteome</keyword>
<protein>
    <submittedName>
        <fullName evidence="2">Uncharacterized protein</fullName>
    </submittedName>
</protein>
<organism evidence="2 3">
    <name type="scientific">Natronogracilivirga saccharolytica</name>
    <dbReference type="NCBI Taxonomy" id="2812953"/>
    <lineage>
        <taxon>Bacteria</taxon>
        <taxon>Pseudomonadati</taxon>
        <taxon>Balneolota</taxon>
        <taxon>Balneolia</taxon>
        <taxon>Balneolales</taxon>
        <taxon>Cyclonatronaceae</taxon>
        <taxon>Natronogracilivirga</taxon>
    </lineage>
</organism>
<sequence>MAAYRIREPDYEVLAAGQKVAGAGESSMGSVIHEDEITSPIEGVWQDG</sequence>
<feature type="region of interest" description="Disordered" evidence="1">
    <location>
        <begin position="25"/>
        <end position="48"/>
    </location>
</feature>